<gene>
    <name evidence="2" type="ORF">C1SCF055_LOCUS27254</name>
</gene>
<dbReference type="PROSITE" id="PS50012">
    <property type="entry name" value="RCC1_3"/>
    <property type="match status" value="1"/>
</dbReference>
<dbReference type="Proteomes" id="UP001152797">
    <property type="component" value="Unassembled WGS sequence"/>
</dbReference>
<dbReference type="OrthoDB" id="293800at2759"/>
<accession>A0A9P1D3A8</accession>
<feature type="repeat" description="RCC1" evidence="1">
    <location>
        <begin position="92"/>
        <end position="132"/>
    </location>
</feature>
<dbReference type="Pfam" id="PF13540">
    <property type="entry name" value="RCC1_2"/>
    <property type="match status" value="1"/>
</dbReference>
<proteinExistence type="predicted"/>
<dbReference type="SUPFAM" id="SSF50985">
    <property type="entry name" value="RCC1/BLIP-II"/>
    <property type="match status" value="1"/>
</dbReference>
<comment type="caution">
    <text evidence="2">The sequence shown here is derived from an EMBL/GenBank/DDBJ whole genome shotgun (WGS) entry which is preliminary data.</text>
</comment>
<dbReference type="Gene3D" id="2.130.10.30">
    <property type="entry name" value="Regulator of chromosome condensation 1/beta-lactamase-inhibitor protein II"/>
    <property type="match status" value="1"/>
</dbReference>
<dbReference type="EMBL" id="CAMXCT030002898">
    <property type="protein sequence ID" value="CAL4788498.1"/>
    <property type="molecule type" value="Genomic_DNA"/>
</dbReference>
<evidence type="ECO:0000313" key="3">
    <source>
        <dbReference type="EMBL" id="CAL4788498.1"/>
    </source>
</evidence>
<organism evidence="2">
    <name type="scientific">Cladocopium goreaui</name>
    <dbReference type="NCBI Taxonomy" id="2562237"/>
    <lineage>
        <taxon>Eukaryota</taxon>
        <taxon>Sar</taxon>
        <taxon>Alveolata</taxon>
        <taxon>Dinophyceae</taxon>
        <taxon>Suessiales</taxon>
        <taxon>Symbiodiniaceae</taxon>
        <taxon>Cladocopium</taxon>
    </lineage>
</organism>
<reference evidence="2" key="1">
    <citation type="submission" date="2022-10" db="EMBL/GenBank/DDBJ databases">
        <authorList>
            <person name="Chen Y."/>
            <person name="Dougan E. K."/>
            <person name="Chan C."/>
            <person name="Rhodes N."/>
            <person name="Thang M."/>
        </authorList>
    </citation>
    <scope>NUCLEOTIDE SEQUENCE</scope>
</reference>
<name>A0A9P1D3A8_9DINO</name>
<dbReference type="InterPro" id="IPR000408">
    <property type="entry name" value="Reg_chr_condens"/>
</dbReference>
<dbReference type="InterPro" id="IPR009091">
    <property type="entry name" value="RCC1/BLIP-II"/>
</dbReference>
<evidence type="ECO:0000313" key="2">
    <source>
        <dbReference type="EMBL" id="CAI4001186.1"/>
    </source>
</evidence>
<reference evidence="3 4" key="2">
    <citation type="submission" date="2024-05" db="EMBL/GenBank/DDBJ databases">
        <authorList>
            <person name="Chen Y."/>
            <person name="Shah S."/>
            <person name="Dougan E. K."/>
            <person name="Thang M."/>
            <person name="Chan C."/>
        </authorList>
    </citation>
    <scope>NUCLEOTIDE SEQUENCE [LARGE SCALE GENOMIC DNA]</scope>
</reference>
<evidence type="ECO:0000256" key="1">
    <source>
        <dbReference type="PROSITE-ProRule" id="PRU00235"/>
    </source>
</evidence>
<dbReference type="EMBL" id="CAMXCT010002898">
    <property type="protein sequence ID" value="CAI4001186.1"/>
    <property type="molecule type" value="Genomic_DNA"/>
</dbReference>
<evidence type="ECO:0000313" key="4">
    <source>
        <dbReference type="Proteomes" id="UP001152797"/>
    </source>
</evidence>
<sequence>MDTATFHRRKECHTSRSLHGPLIQCFGELDAKVEGQTLPSPQWEVTQCFSKVVAYRRMKQPPKYTIPPLDEGMSYTQASVGGFHTVILRQDGNVVACGDNEHGQCNIPVLEEGMSYVQVSAGAIHTVLLRSDGM</sequence>
<protein>
    <submittedName>
        <fullName evidence="2">Uncharacterized protein</fullName>
    </submittedName>
</protein>
<keyword evidence="4" id="KW-1185">Reference proteome</keyword>
<dbReference type="AlphaFoldDB" id="A0A9P1D3A8"/>
<dbReference type="EMBL" id="CAMXCT020002898">
    <property type="protein sequence ID" value="CAL1154561.1"/>
    <property type="molecule type" value="Genomic_DNA"/>
</dbReference>